<name>A0A834XJ11_9FABA</name>
<evidence type="ECO:0000313" key="3">
    <source>
        <dbReference type="Proteomes" id="UP000634136"/>
    </source>
</evidence>
<feature type="compositionally biased region" description="Polar residues" evidence="1">
    <location>
        <begin position="21"/>
        <end position="34"/>
    </location>
</feature>
<comment type="caution">
    <text evidence="2">The sequence shown here is derived from an EMBL/GenBank/DDBJ whole genome shotgun (WGS) entry which is preliminary data.</text>
</comment>
<gene>
    <name evidence="2" type="ORF">G2W53_002069</name>
</gene>
<proteinExistence type="predicted"/>
<organism evidence="2 3">
    <name type="scientific">Senna tora</name>
    <dbReference type="NCBI Taxonomy" id="362788"/>
    <lineage>
        <taxon>Eukaryota</taxon>
        <taxon>Viridiplantae</taxon>
        <taxon>Streptophyta</taxon>
        <taxon>Embryophyta</taxon>
        <taxon>Tracheophyta</taxon>
        <taxon>Spermatophyta</taxon>
        <taxon>Magnoliopsida</taxon>
        <taxon>eudicotyledons</taxon>
        <taxon>Gunneridae</taxon>
        <taxon>Pentapetalae</taxon>
        <taxon>rosids</taxon>
        <taxon>fabids</taxon>
        <taxon>Fabales</taxon>
        <taxon>Fabaceae</taxon>
        <taxon>Caesalpinioideae</taxon>
        <taxon>Cassia clade</taxon>
        <taxon>Senna</taxon>
    </lineage>
</organism>
<dbReference type="EMBL" id="JAAIUW010000001">
    <property type="protein sequence ID" value="KAF7845164.1"/>
    <property type="molecule type" value="Genomic_DNA"/>
</dbReference>
<dbReference type="OrthoDB" id="755325at2759"/>
<keyword evidence="3" id="KW-1185">Reference proteome</keyword>
<feature type="region of interest" description="Disordered" evidence="1">
    <location>
        <begin position="1"/>
        <end position="52"/>
    </location>
</feature>
<accession>A0A834XJ11</accession>
<reference evidence="2" key="1">
    <citation type="submission" date="2020-09" db="EMBL/GenBank/DDBJ databases">
        <title>Genome-Enabled Discovery of Anthraquinone Biosynthesis in Senna tora.</title>
        <authorList>
            <person name="Kang S.-H."/>
            <person name="Pandey R.P."/>
            <person name="Lee C.-M."/>
            <person name="Sim J.-S."/>
            <person name="Jeong J.-T."/>
            <person name="Choi B.-S."/>
            <person name="Jung M."/>
            <person name="Ginzburg D."/>
            <person name="Zhao K."/>
            <person name="Won S.Y."/>
            <person name="Oh T.-J."/>
            <person name="Yu Y."/>
            <person name="Kim N.-H."/>
            <person name="Lee O.R."/>
            <person name="Lee T.-H."/>
            <person name="Bashyal P."/>
            <person name="Kim T.-S."/>
            <person name="Lee W.-H."/>
            <person name="Kawkins C."/>
            <person name="Kim C.-K."/>
            <person name="Kim J.S."/>
            <person name="Ahn B.O."/>
            <person name="Rhee S.Y."/>
            <person name="Sohng J.K."/>
        </authorList>
    </citation>
    <scope>NUCLEOTIDE SEQUENCE</scope>
    <source>
        <tissue evidence="2">Leaf</tissue>
    </source>
</reference>
<sequence>MLVTLQAKGRKQHEKEAKKQSWVSNVKEPSSPKTTPIAPTLPRPTPKPVDEDLRGVGVSFPAACCHLAVSESLAEISKAIVQ</sequence>
<dbReference type="Proteomes" id="UP000634136">
    <property type="component" value="Unassembled WGS sequence"/>
</dbReference>
<evidence type="ECO:0000313" key="2">
    <source>
        <dbReference type="EMBL" id="KAF7845164.1"/>
    </source>
</evidence>
<dbReference type="AlphaFoldDB" id="A0A834XJ11"/>
<protein>
    <submittedName>
        <fullName evidence="2">Pathogenic type III effector avirulence factor Avr AvrRpt-cleavage: cleavage site protein</fullName>
    </submittedName>
</protein>
<evidence type="ECO:0000256" key="1">
    <source>
        <dbReference type="SAM" id="MobiDB-lite"/>
    </source>
</evidence>